<proteinExistence type="predicted"/>
<protein>
    <submittedName>
        <fullName evidence="2">Uncharacterized protein</fullName>
    </submittedName>
</protein>
<comment type="caution">
    <text evidence="2">The sequence shown here is derived from an EMBL/GenBank/DDBJ whole genome shotgun (WGS) entry which is preliminary data.</text>
</comment>
<name>A0A498KBH3_MALDO</name>
<dbReference type="AlphaFoldDB" id="A0A498KBH3"/>
<dbReference type="Proteomes" id="UP000290289">
    <property type="component" value="Chromosome 3"/>
</dbReference>
<evidence type="ECO:0000313" key="3">
    <source>
        <dbReference type="Proteomes" id="UP000290289"/>
    </source>
</evidence>
<feature type="region of interest" description="Disordered" evidence="1">
    <location>
        <begin position="85"/>
        <end position="107"/>
    </location>
</feature>
<sequence length="107" mass="12062">MDSIFEIQQVRSLLYILRVRGLITLITICISCEEVPLLTLPKTIKGGKEAHHYTKHEPGKMGVYRPRLSHMLPYNAATPRNLQPSWPVLGSKTTGNLGRPIPNWNTS</sequence>
<keyword evidence="3" id="KW-1185">Reference proteome</keyword>
<organism evidence="2 3">
    <name type="scientific">Malus domestica</name>
    <name type="common">Apple</name>
    <name type="synonym">Pyrus malus</name>
    <dbReference type="NCBI Taxonomy" id="3750"/>
    <lineage>
        <taxon>Eukaryota</taxon>
        <taxon>Viridiplantae</taxon>
        <taxon>Streptophyta</taxon>
        <taxon>Embryophyta</taxon>
        <taxon>Tracheophyta</taxon>
        <taxon>Spermatophyta</taxon>
        <taxon>Magnoliopsida</taxon>
        <taxon>eudicotyledons</taxon>
        <taxon>Gunneridae</taxon>
        <taxon>Pentapetalae</taxon>
        <taxon>rosids</taxon>
        <taxon>fabids</taxon>
        <taxon>Rosales</taxon>
        <taxon>Rosaceae</taxon>
        <taxon>Amygdaloideae</taxon>
        <taxon>Maleae</taxon>
        <taxon>Malus</taxon>
    </lineage>
</organism>
<dbReference type="EMBL" id="RDQH01000329">
    <property type="protein sequence ID" value="RXI03165.1"/>
    <property type="molecule type" value="Genomic_DNA"/>
</dbReference>
<evidence type="ECO:0000313" key="2">
    <source>
        <dbReference type="EMBL" id="RXI03165.1"/>
    </source>
</evidence>
<evidence type="ECO:0000256" key="1">
    <source>
        <dbReference type="SAM" id="MobiDB-lite"/>
    </source>
</evidence>
<accession>A0A498KBH3</accession>
<gene>
    <name evidence="2" type="ORF">DVH24_003817</name>
</gene>
<reference evidence="2 3" key="1">
    <citation type="submission" date="2018-10" db="EMBL/GenBank/DDBJ databases">
        <title>A high-quality apple genome assembly.</title>
        <authorList>
            <person name="Hu J."/>
        </authorList>
    </citation>
    <scope>NUCLEOTIDE SEQUENCE [LARGE SCALE GENOMIC DNA]</scope>
    <source>
        <strain evidence="3">cv. HFTH1</strain>
        <tissue evidence="2">Young leaf</tissue>
    </source>
</reference>